<keyword evidence="2" id="KW-0812">Transmembrane</keyword>
<feature type="region of interest" description="Disordered" evidence="1">
    <location>
        <begin position="1"/>
        <end position="31"/>
    </location>
</feature>
<dbReference type="AlphaFoldDB" id="A0A6G3WSJ2"/>
<evidence type="ECO:0000313" key="3">
    <source>
        <dbReference type="EMBL" id="NEE08496.1"/>
    </source>
</evidence>
<comment type="caution">
    <text evidence="3">The sequence shown here is derived from an EMBL/GenBank/DDBJ whole genome shotgun (WGS) entry which is preliminary data.</text>
</comment>
<evidence type="ECO:0000256" key="1">
    <source>
        <dbReference type="SAM" id="MobiDB-lite"/>
    </source>
</evidence>
<gene>
    <name evidence="3" type="ORF">G3M58_18805</name>
</gene>
<evidence type="ECO:0000256" key="2">
    <source>
        <dbReference type="SAM" id="Phobius"/>
    </source>
</evidence>
<dbReference type="EMBL" id="JAAGMN010001920">
    <property type="protein sequence ID" value="NEE08496.1"/>
    <property type="molecule type" value="Genomic_DNA"/>
</dbReference>
<reference evidence="3" key="1">
    <citation type="submission" date="2020-01" db="EMBL/GenBank/DDBJ databases">
        <title>Insect and environment-associated Actinomycetes.</title>
        <authorList>
            <person name="Currrie C."/>
            <person name="Chevrette M."/>
            <person name="Carlson C."/>
            <person name="Stubbendieck R."/>
            <person name="Wendt-Pienkowski E."/>
        </authorList>
    </citation>
    <scope>NUCLEOTIDE SEQUENCE</scope>
    <source>
        <strain evidence="3">SID7499</strain>
    </source>
</reference>
<feature type="transmembrane region" description="Helical" evidence="2">
    <location>
        <begin position="35"/>
        <end position="53"/>
    </location>
</feature>
<feature type="non-terminal residue" evidence="3">
    <location>
        <position position="81"/>
    </location>
</feature>
<name>A0A6G3WSJ2_9ACTN</name>
<accession>A0A6G3WSJ2</accession>
<proteinExistence type="predicted"/>
<sequence>MSQDDQTTDGREGLPVTADLPPEPVSARTPTTDRVVFGVAAVLTLAFVVWGATATDSLESVSSDLLEGLIHNGGWAFMLAA</sequence>
<keyword evidence="2" id="KW-0472">Membrane</keyword>
<protein>
    <submittedName>
        <fullName evidence="3">BCCT family transporter</fullName>
    </submittedName>
</protein>
<organism evidence="3">
    <name type="scientific">Streptomyces sp. SID7499</name>
    <dbReference type="NCBI Taxonomy" id="2706086"/>
    <lineage>
        <taxon>Bacteria</taxon>
        <taxon>Bacillati</taxon>
        <taxon>Actinomycetota</taxon>
        <taxon>Actinomycetes</taxon>
        <taxon>Kitasatosporales</taxon>
        <taxon>Streptomycetaceae</taxon>
        <taxon>Streptomyces</taxon>
    </lineage>
</organism>
<keyword evidence="2" id="KW-1133">Transmembrane helix</keyword>